<dbReference type="InterPro" id="IPR029526">
    <property type="entry name" value="PGBD"/>
</dbReference>
<name>A0A1B6HXF8_9HEMI</name>
<evidence type="ECO:0000259" key="2">
    <source>
        <dbReference type="Pfam" id="PF13843"/>
    </source>
</evidence>
<dbReference type="PANTHER" id="PTHR47272">
    <property type="entry name" value="DDE_TNP_1_7 DOMAIN-CONTAINING PROTEIN"/>
    <property type="match status" value="1"/>
</dbReference>
<protein>
    <recommendedName>
        <fullName evidence="2">PiggyBac transposable element-derived protein domain-containing protein</fullName>
    </recommendedName>
</protein>
<dbReference type="EMBL" id="GECU01020324">
    <property type="protein sequence ID" value="JAS87382.1"/>
    <property type="molecule type" value="Transcribed_RNA"/>
</dbReference>
<organism evidence="3">
    <name type="scientific">Homalodisca liturata</name>
    <dbReference type="NCBI Taxonomy" id="320908"/>
    <lineage>
        <taxon>Eukaryota</taxon>
        <taxon>Metazoa</taxon>
        <taxon>Ecdysozoa</taxon>
        <taxon>Arthropoda</taxon>
        <taxon>Hexapoda</taxon>
        <taxon>Insecta</taxon>
        <taxon>Pterygota</taxon>
        <taxon>Neoptera</taxon>
        <taxon>Paraneoptera</taxon>
        <taxon>Hemiptera</taxon>
        <taxon>Auchenorrhyncha</taxon>
        <taxon>Membracoidea</taxon>
        <taxon>Cicadellidae</taxon>
        <taxon>Cicadellinae</taxon>
        <taxon>Proconiini</taxon>
        <taxon>Homalodisca</taxon>
    </lineage>
</organism>
<proteinExistence type="predicted"/>
<reference evidence="3" key="1">
    <citation type="submission" date="2015-11" db="EMBL/GenBank/DDBJ databases">
        <title>De novo transcriptome assembly of four potential Pierce s Disease insect vectors from Arizona vineyards.</title>
        <authorList>
            <person name="Tassone E.E."/>
        </authorList>
    </citation>
    <scope>NUCLEOTIDE SEQUENCE</scope>
</reference>
<dbReference type="Pfam" id="PF13843">
    <property type="entry name" value="DDE_Tnp_1_7"/>
    <property type="match status" value="1"/>
</dbReference>
<feature type="region of interest" description="Disordered" evidence="1">
    <location>
        <begin position="99"/>
        <end position="119"/>
    </location>
</feature>
<evidence type="ECO:0000313" key="4">
    <source>
        <dbReference type="EMBL" id="JAS87382.1"/>
    </source>
</evidence>
<dbReference type="EMBL" id="GECU01028335">
    <property type="protein sequence ID" value="JAS79371.1"/>
    <property type="molecule type" value="Transcribed_RNA"/>
</dbReference>
<dbReference type="PANTHER" id="PTHR47272:SF2">
    <property type="entry name" value="PIGGYBAC TRANSPOSABLE ELEMENT-DERIVED PROTEIN 3-LIKE"/>
    <property type="match status" value="1"/>
</dbReference>
<evidence type="ECO:0000313" key="3">
    <source>
        <dbReference type="EMBL" id="JAS79371.1"/>
    </source>
</evidence>
<gene>
    <name evidence="4" type="ORF">g.1132</name>
    <name evidence="3" type="ORF">g.1133</name>
</gene>
<evidence type="ECO:0000256" key="1">
    <source>
        <dbReference type="SAM" id="MobiDB-lite"/>
    </source>
</evidence>
<feature type="domain" description="PiggyBac transposable element-derived protein" evidence="2">
    <location>
        <begin position="8"/>
        <end position="63"/>
    </location>
</feature>
<sequence>MGQKNKVYIQVQRPEVVQRYNKSMGGVDKVDFLVSNYRTFIRSKKWTLRMITHAIDLAVTNAWLQYIRDATQLKIPKKQKLDLFKFRQHVGEVLIVSGKTSNKKRGRPSNETPPPTVFF</sequence>
<dbReference type="AlphaFoldDB" id="A0A1B6HXF8"/>
<accession>A0A1B6HXF8</accession>